<keyword evidence="3" id="KW-1003">Cell membrane</keyword>
<keyword evidence="12" id="KW-1185">Reference proteome</keyword>
<evidence type="ECO:0000256" key="1">
    <source>
        <dbReference type="ARBA" id="ARBA00004651"/>
    </source>
</evidence>
<name>A0A848L7B5_9BACT</name>
<organism evidence="11 12">
    <name type="scientific">Pyxidicoccus fallax</name>
    <dbReference type="NCBI Taxonomy" id="394095"/>
    <lineage>
        <taxon>Bacteria</taxon>
        <taxon>Pseudomonadati</taxon>
        <taxon>Myxococcota</taxon>
        <taxon>Myxococcia</taxon>
        <taxon>Myxococcales</taxon>
        <taxon>Cystobacterineae</taxon>
        <taxon>Myxococcaceae</taxon>
        <taxon>Pyxidicoccus</taxon>
    </lineage>
</organism>
<dbReference type="Gene3D" id="1.10.3730.20">
    <property type="match status" value="1"/>
</dbReference>
<dbReference type="PANTHER" id="PTHR30561">
    <property type="entry name" value="SMR FAMILY PROTON-DEPENDENT DRUG EFFLUX TRANSPORTER SUGE"/>
    <property type="match status" value="1"/>
</dbReference>
<evidence type="ECO:0000256" key="2">
    <source>
        <dbReference type="ARBA" id="ARBA00022448"/>
    </source>
</evidence>
<evidence type="ECO:0000256" key="8">
    <source>
        <dbReference type="ARBA" id="ARBA00039168"/>
    </source>
</evidence>
<reference evidence="11 12" key="1">
    <citation type="submission" date="2020-04" db="EMBL/GenBank/DDBJ databases">
        <title>Draft genome of Pyxidicoccus fallax type strain.</title>
        <authorList>
            <person name="Whitworth D.E."/>
        </authorList>
    </citation>
    <scope>NUCLEOTIDE SEQUENCE [LARGE SCALE GENOMIC DNA]</scope>
    <source>
        <strain evidence="11 12">DSM 14698</strain>
    </source>
</reference>
<dbReference type="GO" id="GO:0005886">
    <property type="term" value="C:plasma membrane"/>
    <property type="evidence" value="ECO:0007669"/>
    <property type="project" value="UniProtKB-SubCell"/>
</dbReference>
<evidence type="ECO:0000313" key="11">
    <source>
        <dbReference type="EMBL" id="NMO14162.1"/>
    </source>
</evidence>
<comment type="subcellular location">
    <subcellularLocation>
        <location evidence="1 9">Cell membrane</location>
        <topology evidence="1 9">Multi-pass membrane protein</topology>
    </subcellularLocation>
</comment>
<evidence type="ECO:0000256" key="5">
    <source>
        <dbReference type="ARBA" id="ARBA00022989"/>
    </source>
</evidence>
<dbReference type="Proteomes" id="UP000518300">
    <property type="component" value="Unassembled WGS sequence"/>
</dbReference>
<dbReference type="NCBIfam" id="NF008512">
    <property type="entry name" value="PRK11431.1"/>
    <property type="match status" value="1"/>
</dbReference>
<dbReference type="GO" id="GO:1990961">
    <property type="term" value="P:xenobiotic detoxification by transmembrane export across the plasma membrane"/>
    <property type="evidence" value="ECO:0007669"/>
    <property type="project" value="UniProtKB-ARBA"/>
</dbReference>
<evidence type="ECO:0000313" key="12">
    <source>
        <dbReference type="Proteomes" id="UP000518300"/>
    </source>
</evidence>
<dbReference type="Pfam" id="PF00893">
    <property type="entry name" value="Multi_Drug_Res"/>
    <property type="match status" value="1"/>
</dbReference>
<dbReference type="AlphaFoldDB" id="A0A848L7B5"/>
<dbReference type="InterPro" id="IPR045324">
    <property type="entry name" value="Small_multidrug_res"/>
</dbReference>
<keyword evidence="4 9" id="KW-0812">Transmembrane</keyword>
<sequence length="105" mass="10561">MAWVLLVVAGLLEIVWALALKQARGFARLGPALLGITTAVVSFVMLSAALKSLPVGTAYAVWVGIGAAGVALAGILVLGESASPARLGCVALILAGVIGLKLLER</sequence>
<dbReference type="GO" id="GO:0022857">
    <property type="term" value="F:transmembrane transporter activity"/>
    <property type="evidence" value="ECO:0007669"/>
    <property type="project" value="InterPro"/>
</dbReference>
<evidence type="ECO:0000256" key="4">
    <source>
        <dbReference type="ARBA" id="ARBA00022692"/>
    </source>
</evidence>
<accession>A0A848L7B5</accession>
<dbReference type="InterPro" id="IPR000390">
    <property type="entry name" value="Small_drug/metabolite_transptr"/>
</dbReference>
<proteinExistence type="inferred from homology"/>
<keyword evidence="5 10" id="KW-1133">Transmembrane helix</keyword>
<feature type="transmembrane region" description="Helical" evidence="10">
    <location>
        <begin position="57"/>
        <end position="79"/>
    </location>
</feature>
<dbReference type="EMBL" id="JABBJJ010000013">
    <property type="protein sequence ID" value="NMO14162.1"/>
    <property type="molecule type" value="Genomic_DNA"/>
</dbReference>
<feature type="transmembrane region" description="Helical" evidence="10">
    <location>
        <begin position="85"/>
        <end position="103"/>
    </location>
</feature>
<feature type="transmembrane region" description="Helical" evidence="10">
    <location>
        <begin position="29"/>
        <end position="50"/>
    </location>
</feature>
<evidence type="ECO:0000256" key="6">
    <source>
        <dbReference type="ARBA" id="ARBA00023136"/>
    </source>
</evidence>
<dbReference type="SUPFAM" id="SSF103481">
    <property type="entry name" value="Multidrug resistance efflux transporter EmrE"/>
    <property type="match status" value="1"/>
</dbReference>
<keyword evidence="2" id="KW-0813">Transport</keyword>
<dbReference type="PANTHER" id="PTHR30561:SF0">
    <property type="entry name" value="GUANIDINIUM EXPORTER"/>
    <property type="match status" value="1"/>
</dbReference>
<comment type="caution">
    <text evidence="11">The sequence shown here is derived from an EMBL/GenBank/DDBJ whole genome shotgun (WGS) entry which is preliminary data.</text>
</comment>
<evidence type="ECO:0000256" key="9">
    <source>
        <dbReference type="RuleBase" id="RU003942"/>
    </source>
</evidence>
<keyword evidence="6 10" id="KW-0472">Membrane</keyword>
<dbReference type="FunFam" id="1.10.3730.20:FF:000001">
    <property type="entry name" value="Quaternary ammonium compound resistance transporter SugE"/>
    <property type="match status" value="1"/>
</dbReference>
<evidence type="ECO:0000256" key="3">
    <source>
        <dbReference type="ARBA" id="ARBA00022475"/>
    </source>
</evidence>
<evidence type="ECO:0000256" key="7">
    <source>
        <dbReference type="ARBA" id="ARBA00038151"/>
    </source>
</evidence>
<dbReference type="InterPro" id="IPR037185">
    <property type="entry name" value="EmrE-like"/>
</dbReference>
<evidence type="ECO:0000256" key="10">
    <source>
        <dbReference type="SAM" id="Phobius"/>
    </source>
</evidence>
<comment type="similarity">
    <text evidence="7">Belongs to the drug/metabolite transporter (DMT) superfamily. Small multidrug resistance (SMR) (TC 2.A.7.1) family. Gdx/SugE subfamily.</text>
</comment>
<gene>
    <name evidence="11" type="primary">sugE</name>
    <name evidence="11" type="ORF">HG543_04715</name>
</gene>
<dbReference type="RefSeq" id="WP_169343438.1">
    <property type="nucleotide sequence ID" value="NZ_JABBJJ010000013.1"/>
</dbReference>
<protein>
    <recommendedName>
        <fullName evidence="8">Guanidinium exporter</fullName>
    </recommendedName>
</protein>